<keyword evidence="2" id="KW-1185">Reference proteome</keyword>
<name>A0ABP2T0Q3_9STRE</name>
<dbReference type="Gene3D" id="3.30.1330.70">
    <property type="entry name" value="Holliday junction resolvase RusA"/>
    <property type="match status" value="1"/>
</dbReference>
<accession>A0ABP2T0Q3</accession>
<reference evidence="1 2" key="1">
    <citation type="journal article" date="2013" name="PLoS ONE">
        <title>Comparative Genomic Characterization of Three Streptococcus parauberis Strains in Fish Pathogen, as Assessed by Wide-Genome Analyses.</title>
        <authorList>
            <person name="Nho S.W."/>
            <person name="Hikima J."/>
            <person name="Park S.B."/>
            <person name="Jang H.B."/>
            <person name="Cha I.S."/>
            <person name="Yasuike M."/>
            <person name="Nakamura Y."/>
            <person name="Fujiwara A."/>
            <person name="Sano M."/>
            <person name="Kanai K."/>
            <person name="Kondo H."/>
            <person name="Hirono I."/>
            <person name="Takeyama H."/>
            <person name="Aoki T."/>
            <person name="Jung T.S."/>
        </authorList>
    </citation>
    <scope>NUCLEOTIDE SEQUENCE [LARGE SCALE GENOMIC DNA]</scope>
    <source>
        <strain evidence="1 2">KRS-02083</strain>
    </source>
</reference>
<dbReference type="SUPFAM" id="SSF103084">
    <property type="entry name" value="Holliday junction resolvase RusA"/>
    <property type="match status" value="1"/>
</dbReference>
<dbReference type="InterPro" id="IPR008822">
    <property type="entry name" value="Endonuclease_RusA-like"/>
</dbReference>
<dbReference type="EMBL" id="ALYM01000001">
    <property type="protein sequence ID" value="EMG26274.1"/>
    <property type="molecule type" value="Genomic_DNA"/>
</dbReference>
<comment type="caution">
    <text evidence="1">The sequence shown here is derived from an EMBL/GenBank/DDBJ whole genome shotgun (WGS) entry which is preliminary data.</text>
</comment>
<dbReference type="InterPro" id="IPR036614">
    <property type="entry name" value="RusA-like_sf"/>
</dbReference>
<dbReference type="RefSeq" id="WP_004234429.1">
    <property type="nucleotide sequence ID" value="NZ_ALYM01000001.1"/>
</dbReference>
<proteinExistence type="predicted"/>
<gene>
    <name evidence="1" type="ORF">SPJ1_0236</name>
</gene>
<dbReference type="Proteomes" id="UP000011769">
    <property type="component" value="Unassembled WGS sequence"/>
</dbReference>
<dbReference type="Pfam" id="PF05866">
    <property type="entry name" value="RusA"/>
    <property type="match status" value="1"/>
</dbReference>
<evidence type="ECO:0000313" key="2">
    <source>
        <dbReference type="Proteomes" id="UP000011769"/>
    </source>
</evidence>
<sequence length="147" mass="17323">MSKITIPIEPKPQSRPRFSKWGAYEDPKMMKWRKEVTDYIIQNYDGDYYDGAIKVDVTFYMKAPQSLSKEPTQRAKQSTKEKFIKFVNELIWHDKKVDIDNLMKSVFDSISKSEIVWTDDGLIAEVHARKLYSPNPRIEMEIEQIEA</sequence>
<protein>
    <submittedName>
        <fullName evidence="1">Phage protein</fullName>
    </submittedName>
</protein>
<organism evidence="1 2">
    <name type="scientific">Streptococcus parauberis KRS-02083</name>
    <dbReference type="NCBI Taxonomy" id="1207545"/>
    <lineage>
        <taxon>Bacteria</taxon>
        <taxon>Bacillati</taxon>
        <taxon>Bacillota</taxon>
        <taxon>Bacilli</taxon>
        <taxon>Lactobacillales</taxon>
        <taxon>Streptococcaceae</taxon>
        <taxon>Streptococcus</taxon>
    </lineage>
</organism>
<evidence type="ECO:0000313" key="1">
    <source>
        <dbReference type="EMBL" id="EMG26274.1"/>
    </source>
</evidence>